<feature type="region of interest" description="Disordered" evidence="1">
    <location>
        <begin position="209"/>
        <end position="228"/>
    </location>
</feature>
<keyword evidence="3" id="KW-1185">Reference proteome</keyword>
<evidence type="ECO:0000313" key="2">
    <source>
        <dbReference type="EMBL" id="KAJ7206017.1"/>
    </source>
</evidence>
<feature type="region of interest" description="Disordered" evidence="1">
    <location>
        <begin position="1"/>
        <end position="105"/>
    </location>
</feature>
<protein>
    <submittedName>
        <fullName evidence="2">Uncharacterized protein</fullName>
    </submittedName>
</protein>
<accession>A0AAD6YCP4</accession>
<dbReference type="AlphaFoldDB" id="A0AAD6YCP4"/>
<organism evidence="2 3">
    <name type="scientific">Mycena pura</name>
    <dbReference type="NCBI Taxonomy" id="153505"/>
    <lineage>
        <taxon>Eukaryota</taxon>
        <taxon>Fungi</taxon>
        <taxon>Dikarya</taxon>
        <taxon>Basidiomycota</taxon>
        <taxon>Agaricomycotina</taxon>
        <taxon>Agaricomycetes</taxon>
        <taxon>Agaricomycetidae</taxon>
        <taxon>Agaricales</taxon>
        <taxon>Marasmiineae</taxon>
        <taxon>Mycenaceae</taxon>
        <taxon>Mycena</taxon>
    </lineage>
</organism>
<feature type="region of interest" description="Disordered" evidence="1">
    <location>
        <begin position="253"/>
        <end position="431"/>
    </location>
</feature>
<proteinExistence type="predicted"/>
<reference evidence="2" key="1">
    <citation type="submission" date="2023-03" db="EMBL/GenBank/DDBJ databases">
        <title>Massive genome expansion in bonnet fungi (Mycena s.s.) driven by repeated elements and novel gene families across ecological guilds.</title>
        <authorList>
            <consortium name="Lawrence Berkeley National Laboratory"/>
            <person name="Harder C.B."/>
            <person name="Miyauchi S."/>
            <person name="Viragh M."/>
            <person name="Kuo A."/>
            <person name="Thoen E."/>
            <person name="Andreopoulos B."/>
            <person name="Lu D."/>
            <person name="Skrede I."/>
            <person name="Drula E."/>
            <person name="Henrissat B."/>
            <person name="Morin E."/>
            <person name="Kohler A."/>
            <person name="Barry K."/>
            <person name="LaButti K."/>
            <person name="Morin E."/>
            <person name="Salamov A."/>
            <person name="Lipzen A."/>
            <person name="Mereny Z."/>
            <person name="Hegedus B."/>
            <person name="Baldrian P."/>
            <person name="Stursova M."/>
            <person name="Weitz H."/>
            <person name="Taylor A."/>
            <person name="Grigoriev I.V."/>
            <person name="Nagy L.G."/>
            <person name="Martin F."/>
            <person name="Kauserud H."/>
        </authorList>
    </citation>
    <scope>NUCLEOTIDE SEQUENCE</scope>
    <source>
        <strain evidence="2">9144</strain>
    </source>
</reference>
<evidence type="ECO:0000256" key="1">
    <source>
        <dbReference type="SAM" id="MobiDB-lite"/>
    </source>
</evidence>
<dbReference type="Proteomes" id="UP001219525">
    <property type="component" value="Unassembled WGS sequence"/>
</dbReference>
<feature type="compositionally biased region" description="Basic residues" evidence="1">
    <location>
        <begin position="410"/>
        <end position="424"/>
    </location>
</feature>
<sequence>MHYCRHAFATGPASHKRNKLRSPAPTKTRAGTPHAWPCTAYRGARRTAGARRTGCPRPAPRARRTAARRTGDARARQRAHARGKQGLARGRSSATYPAPAHAQQPPRITTHTLAPACAPACAVRPPLRTRTTPQCAWAGARARWCRHQYAHHAARAPRMHALSHTADAHARTRRIAHGPTHAADSAWAHAHGGQRCHVRGGQGVHADSARTHATDSAPVATRGGREALRTTRRACARTRWGAWRTASPRTRRRMCPLDGAAPGAPTRAVTDVPIYGGQGAHARGEQSHGPTYGGQRSHARGRQGAHSDSARTHATNSAARARTHATNSAAHARGGREAQRTARGGGAWRTASPHARRRMCPRARRTYARRGGRGRQQATGRTQPTDSARPRVRAAPDPACARAPAYARPPRVRASPRVRARARACSRQPPRTRTCARLLSRHGYAHAHAPVPALALAPPAPPRAPCTRCACAAPAPALCLPTRTATDVPMYGTPTRVADGAADSADGRARAAPRLMGDASRSACRTYLLFTSCSR</sequence>
<dbReference type="EMBL" id="JARJCW010000041">
    <property type="protein sequence ID" value="KAJ7206017.1"/>
    <property type="molecule type" value="Genomic_DNA"/>
</dbReference>
<feature type="compositionally biased region" description="Polar residues" evidence="1">
    <location>
        <begin position="312"/>
        <end position="329"/>
    </location>
</feature>
<comment type="caution">
    <text evidence="2">The sequence shown here is derived from an EMBL/GenBank/DDBJ whole genome shotgun (WGS) entry which is preliminary data.</text>
</comment>
<evidence type="ECO:0000313" key="3">
    <source>
        <dbReference type="Proteomes" id="UP001219525"/>
    </source>
</evidence>
<feature type="compositionally biased region" description="Low complexity" evidence="1">
    <location>
        <begin position="375"/>
        <end position="409"/>
    </location>
</feature>
<gene>
    <name evidence="2" type="ORF">GGX14DRAFT_397293</name>
</gene>
<name>A0AAD6YCP4_9AGAR</name>
<feature type="compositionally biased region" description="Basic residues" evidence="1">
    <location>
        <begin position="354"/>
        <end position="373"/>
    </location>
</feature>